<evidence type="ECO:0000256" key="2">
    <source>
        <dbReference type="ARBA" id="ARBA00022448"/>
    </source>
</evidence>
<proteinExistence type="inferred from homology"/>
<dbReference type="Proteomes" id="UP001157353">
    <property type="component" value="Unassembled WGS sequence"/>
</dbReference>
<feature type="chain" id="PRO_5046614270" evidence="4">
    <location>
        <begin position="28"/>
        <end position="303"/>
    </location>
</feature>
<keyword evidence="2" id="KW-0813">Transport</keyword>
<feature type="domain" description="Solute-binding protein family 3/N-terminal" evidence="5">
    <location>
        <begin position="38"/>
        <end position="288"/>
    </location>
</feature>
<dbReference type="PANTHER" id="PTHR30085">
    <property type="entry name" value="AMINO ACID ABC TRANSPORTER PERMEASE"/>
    <property type="match status" value="1"/>
</dbReference>
<sequence>MVKNKISSLSAVALTVLMMGTAPLTQANELSNTQQDGQLNFGYIVDEAPYSSATDGTKPTGFAVELCEKVEDTIKAAHNTVDLKVVYTPVTLEEGLSQVQSGDLDMLCGAVVETLSRRQMADFSTPISVGGITALINQDADATLKRVLEGEQAHTGPRWRATVNQGLANHTYAVHEGTVTEAWVRDQIKQLGVVATVVTAKTNEEGVKLVSEGKVDAYFADRSEIIAAIHTSSITNVELSPRIYAKATEHLVIAKGNSELRLLVDTVLSDLYQSDDFAPLHKKHFGDMGQAVIDEYQNYIIAK</sequence>
<organism evidence="6 7">
    <name type="scientific">Psychromonas marina</name>
    <dbReference type="NCBI Taxonomy" id="88364"/>
    <lineage>
        <taxon>Bacteria</taxon>
        <taxon>Pseudomonadati</taxon>
        <taxon>Pseudomonadota</taxon>
        <taxon>Gammaproteobacteria</taxon>
        <taxon>Alteromonadales</taxon>
        <taxon>Psychromonadaceae</taxon>
        <taxon>Psychromonas</taxon>
    </lineage>
</organism>
<evidence type="ECO:0000256" key="1">
    <source>
        <dbReference type="ARBA" id="ARBA00010333"/>
    </source>
</evidence>
<dbReference type="EMBL" id="BSPQ01000016">
    <property type="protein sequence ID" value="GLS91854.1"/>
    <property type="molecule type" value="Genomic_DNA"/>
</dbReference>
<comment type="caution">
    <text evidence="6">The sequence shown here is derived from an EMBL/GenBank/DDBJ whole genome shotgun (WGS) entry which is preliminary data.</text>
</comment>
<dbReference type="Pfam" id="PF00497">
    <property type="entry name" value="SBP_bac_3"/>
    <property type="match status" value="1"/>
</dbReference>
<feature type="signal peptide" evidence="4">
    <location>
        <begin position="1"/>
        <end position="27"/>
    </location>
</feature>
<dbReference type="SUPFAM" id="SSF53850">
    <property type="entry name" value="Periplasmic binding protein-like II"/>
    <property type="match status" value="1"/>
</dbReference>
<keyword evidence="7" id="KW-1185">Reference proteome</keyword>
<keyword evidence="3 4" id="KW-0732">Signal</keyword>
<dbReference type="InterPro" id="IPR051455">
    <property type="entry name" value="Bact_solute-bind_prot3"/>
</dbReference>
<evidence type="ECO:0000256" key="4">
    <source>
        <dbReference type="SAM" id="SignalP"/>
    </source>
</evidence>
<dbReference type="RefSeq" id="WP_284204949.1">
    <property type="nucleotide sequence ID" value="NZ_BSPQ01000016.1"/>
</dbReference>
<dbReference type="InterPro" id="IPR001638">
    <property type="entry name" value="Solute-binding_3/MltF_N"/>
</dbReference>
<evidence type="ECO:0000256" key="3">
    <source>
        <dbReference type="ARBA" id="ARBA00022729"/>
    </source>
</evidence>
<evidence type="ECO:0000313" key="6">
    <source>
        <dbReference type="EMBL" id="GLS91854.1"/>
    </source>
</evidence>
<reference evidence="7" key="1">
    <citation type="journal article" date="2019" name="Int. J. Syst. Evol. Microbiol.">
        <title>The Global Catalogue of Microorganisms (GCM) 10K type strain sequencing project: providing services to taxonomists for standard genome sequencing and annotation.</title>
        <authorList>
            <consortium name="The Broad Institute Genomics Platform"/>
            <consortium name="The Broad Institute Genome Sequencing Center for Infectious Disease"/>
            <person name="Wu L."/>
            <person name="Ma J."/>
        </authorList>
    </citation>
    <scope>NUCLEOTIDE SEQUENCE [LARGE SCALE GENOMIC DNA]</scope>
    <source>
        <strain evidence="7">NBRC 103166</strain>
    </source>
</reference>
<evidence type="ECO:0000313" key="7">
    <source>
        <dbReference type="Proteomes" id="UP001157353"/>
    </source>
</evidence>
<name>A0ABQ6E3M5_9GAMM</name>
<evidence type="ECO:0000259" key="5">
    <source>
        <dbReference type="SMART" id="SM00062"/>
    </source>
</evidence>
<accession>A0ABQ6E3M5</accession>
<gene>
    <name evidence="6" type="ORF">GCM10007916_29240</name>
</gene>
<dbReference type="SMART" id="SM00062">
    <property type="entry name" value="PBPb"/>
    <property type="match status" value="1"/>
</dbReference>
<protein>
    <submittedName>
        <fullName evidence="6">ABC transporter substrate-binding protein</fullName>
    </submittedName>
</protein>
<comment type="similarity">
    <text evidence="1">Belongs to the bacterial solute-binding protein 3 family.</text>
</comment>
<dbReference type="Gene3D" id="3.40.190.10">
    <property type="entry name" value="Periplasmic binding protein-like II"/>
    <property type="match status" value="2"/>
</dbReference>
<dbReference type="PANTHER" id="PTHR30085:SF6">
    <property type="entry name" value="ABC TRANSPORTER GLUTAMINE-BINDING PROTEIN GLNH"/>
    <property type="match status" value="1"/>
</dbReference>